<evidence type="ECO:0000313" key="2">
    <source>
        <dbReference type="EMBL" id="CVK19086.1"/>
    </source>
</evidence>
<accession>A0ABM9W2C4</accession>
<keyword evidence="3" id="KW-1185">Reference proteome</keyword>
<sequence length="542" mass="57021">MMSDEQQTVIEPRPAWSRKKIGLLIFAVIVLVGASLFQFAAGKVRQVAEQTLLVQANEAVNGQVIVGGIDLSILGSVEAKEVQVLDAAGKLLAKISRIQISYSWSDLLKGQLGPQLVTGVVVEKPEVWVVYNQDKLNWDGLLKTKQEQEEASFAGLVEVEGGKLHVETAFFAKTVDQLTGNIDFRQADQLGFAASGKVDETALKLGGQWGSQGTSEINLSAEGMDLAKLGLTSADDPIQLTGGRLDELTVKLGKDASGAVLLQTLAGRFSGIATTGALALTQGSARFEKQDKAIQFLDGQALYRGQSVTGAGRVLTSVDGTQTLDFAVQMPAADPAALVPSLKTGGMLAAQGTITGPVLSPVLAGNFTLGSIQFDDIVVNGITGAFSYAQETMKLLTAHGTSLGGSVSASGDINPDTEQYSLSVSGSGLDSSKLTDKDVKGPLAFTGTASGDAAAAVVQGNFSIDNGKAYGISFRTLTGSFIKQGSAATEIGNLVIKTDIGTFYPEQLSQSVMERLQERKLPVTKEEVREAVTDKLIQKLFR</sequence>
<dbReference type="RefSeq" id="WP_143558939.1">
    <property type="nucleotide sequence ID" value="NZ_CP146991.1"/>
</dbReference>
<keyword evidence="1" id="KW-0472">Membrane</keyword>
<protein>
    <recommendedName>
        <fullName evidence="4">AsmA-like C-terminal domain-containing protein</fullName>
    </recommendedName>
</protein>
<gene>
    <name evidence="2" type="ORF">SSPH_01732</name>
</gene>
<proteinExistence type="predicted"/>
<dbReference type="Proteomes" id="UP000245702">
    <property type="component" value="Unassembled WGS sequence"/>
</dbReference>
<comment type="caution">
    <text evidence="2">The sequence shown here is derived from an EMBL/GenBank/DDBJ whole genome shotgun (WGS) entry which is preliminary data.</text>
</comment>
<organism evidence="2 3">
    <name type="scientific">Sporomusa sphaeroides DSM 2875</name>
    <dbReference type="NCBI Taxonomy" id="1337886"/>
    <lineage>
        <taxon>Bacteria</taxon>
        <taxon>Bacillati</taxon>
        <taxon>Bacillota</taxon>
        <taxon>Negativicutes</taxon>
        <taxon>Selenomonadales</taxon>
        <taxon>Sporomusaceae</taxon>
        <taxon>Sporomusa</taxon>
    </lineage>
</organism>
<dbReference type="EMBL" id="FCOW01000007">
    <property type="protein sequence ID" value="CVK19086.1"/>
    <property type="molecule type" value="Genomic_DNA"/>
</dbReference>
<evidence type="ECO:0000313" key="3">
    <source>
        <dbReference type="Proteomes" id="UP000245702"/>
    </source>
</evidence>
<feature type="transmembrane region" description="Helical" evidence="1">
    <location>
        <begin position="21"/>
        <end position="41"/>
    </location>
</feature>
<evidence type="ECO:0008006" key="4">
    <source>
        <dbReference type="Google" id="ProtNLM"/>
    </source>
</evidence>
<keyword evidence="1" id="KW-0812">Transmembrane</keyword>
<reference evidence="2 3" key="1">
    <citation type="submission" date="2016-01" db="EMBL/GenBank/DDBJ databases">
        <authorList>
            <person name="Brown R."/>
        </authorList>
    </citation>
    <scope>NUCLEOTIDE SEQUENCE [LARGE SCALE GENOMIC DNA]</scope>
    <source>
        <strain evidence="2">Sporomusa sphaeroides DSM 2875</strain>
    </source>
</reference>
<evidence type="ECO:0000256" key="1">
    <source>
        <dbReference type="SAM" id="Phobius"/>
    </source>
</evidence>
<name>A0ABM9W2C4_9FIRM</name>
<keyword evidence="1" id="KW-1133">Transmembrane helix</keyword>